<dbReference type="InterPro" id="IPR036640">
    <property type="entry name" value="ABC1_TM_sf"/>
</dbReference>
<dbReference type="InterPro" id="IPR039421">
    <property type="entry name" value="Type_1_exporter"/>
</dbReference>
<dbReference type="Proteomes" id="UP001500979">
    <property type="component" value="Unassembled WGS sequence"/>
</dbReference>
<feature type="domain" description="ABC transmembrane type-1" evidence="9">
    <location>
        <begin position="22"/>
        <end position="283"/>
    </location>
</feature>
<comment type="subcellular location">
    <subcellularLocation>
        <location evidence="1">Cell membrane</location>
        <topology evidence="1">Multi-pass membrane protein</topology>
    </subcellularLocation>
</comment>
<organism evidence="10 11">
    <name type="scientific">Saccharopolyspora taberi</name>
    <dbReference type="NCBI Taxonomy" id="60895"/>
    <lineage>
        <taxon>Bacteria</taxon>
        <taxon>Bacillati</taxon>
        <taxon>Actinomycetota</taxon>
        <taxon>Actinomycetes</taxon>
        <taxon>Pseudonocardiales</taxon>
        <taxon>Pseudonocardiaceae</taxon>
        <taxon>Saccharopolyspora</taxon>
    </lineage>
</organism>
<protein>
    <submittedName>
        <fullName evidence="10">ABC transporter ATP-binding protein</fullName>
    </submittedName>
</protein>
<evidence type="ECO:0000313" key="10">
    <source>
        <dbReference type="EMBL" id="GAA2775253.1"/>
    </source>
</evidence>
<evidence type="ECO:0000259" key="8">
    <source>
        <dbReference type="PROSITE" id="PS50893"/>
    </source>
</evidence>
<feature type="transmembrane region" description="Helical" evidence="7">
    <location>
        <begin position="137"/>
        <end position="154"/>
    </location>
</feature>
<evidence type="ECO:0000256" key="1">
    <source>
        <dbReference type="ARBA" id="ARBA00004651"/>
    </source>
</evidence>
<comment type="caution">
    <text evidence="10">The sequence shown here is derived from an EMBL/GenBank/DDBJ whole genome shotgun (WGS) entry which is preliminary data.</text>
</comment>
<evidence type="ECO:0000256" key="5">
    <source>
        <dbReference type="ARBA" id="ARBA00022989"/>
    </source>
</evidence>
<feature type="transmembrane region" description="Helical" evidence="7">
    <location>
        <begin position="239"/>
        <end position="258"/>
    </location>
</feature>
<keyword evidence="6 7" id="KW-0472">Membrane</keyword>
<name>A0ABN3V5T2_9PSEU</name>
<dbReference type="GO" id="GO:0005524">
    <property type="term" value="F:ATP binding"/>
    <property type="evidence" value="ECO:0007669"/>
    <property type="project" value="UniProtKB-KW"/>
</dbReference>
<proteinExistence type="predicted"/>
<dbReference type="Gene3D" id="3.40.50.300">
    <property type="entry name" value="P-loop containing nucleotide triphosphate hydrolases"/>
    <property type="match status" value="1"/>
</dbReference>
<evidence type="ECO:0000256" key="6">
    <source>
        <dbReference type="ARBA" id="ARBA00023136"/>
    </source>
</evidence>
<keyword evidence="2 7" id="KW-0812">Transmembrane</keyword>
<evidence type="ECO:0000256" key="3">
    <source>
        <dbReference type="ARBA" id="ARBA00022741"/>
    </source>
</evidence>
<keyword evidence="11" id="KW-1185">Reference proteome</keyword>
<dbReference type="RefSeq" id="WP_344677593.1">
    <property type="nucleotide sequence ID" value="NZ_BAAAUX010000002.1"/>
</dbReference>
<keyword evidence="4 10" id="KW-0067">ATP-binding</keyword>
<evidence type="ECO:0000256" key="4">
    <source>
        <dbReference type="ARBA" id="ARBA00022840"/>
    </source>
</evidence>
<evidence type="ECO:0000259" key="9">
    <source>
        <dbReference type="PROSITE" id="PS50929"/>
    </source>
</evidence>
<evidence type="ECO:0000256" key="2">
    <source>
        <dbReference type="ARBA" id="ARBA00022692"/>
    </source>
</evidence>
<dbReference type="InterPro" id="IPR027417">
    <property type="entry name" value="P-loop_NTPase"/>
</dbReference>
<gene>
    <name evidence="10" type="ORF">GCM10010470_04190</name>
</gene>
<dbReference type="InterPro" id="IPR003593">
    <property type="entry name" value="AAA+_ATPase"/>
</dbReference>
<evidence type="ECO:0000256" key="7">
    <source>
        <dbReference type="SAM" id="Phobius"/>
    </source>
</evidence>
<sequence length="587" mass="61337">MRDGFCLLRRHLLPHRRALGRLALWSAVEATPPLLSGLLVAAAIDRGFLAGLPWIGAGWLLLFAAVQGVAAVATRRLYPWLADVVEPLRDQLITGVITATVRRSVAAATAPGGAGVAHATEQVDTVRGMVSSVLRNARQFLTALVAVAGLALLSPVVAALVAPMVLVAVLGFAWVLRSLVDRQRRVILSSERVAAAAEPVLEGVRDVVACGAQDRAAAAVSAAVAENAEAGRAYARARVARVLVLVAGVHVPLLVLLVMSPWLIAHHFATAGVIGGAVVYLSQQLDPALRFLVNAGSTWLVTLGVVLTRLAEVTGGPPPTATRAGIPAPGRNLRLEAVTFSYSAHAAPVIADLSCDIPAGAHLAVVGPSGVGKSTLADLLTGIAQPQRGRVLFGGVPVHDVAGLRREIALIPQEAYVFAGTVRENLALLRTGATTTEIEHAAAEVGSGELIDRLGGLDAEIPPGAGTLSAGQRQLLALTRVWLSPARVVVLDEATCHLDPDAEAGAETAFQRRGGTLVVLAHRMSSALRADRILVLDGETAVLGSHSDLLVRSPLYADLVGFWQADRTSEAEPAQPHHALARWKISR</sequence>
<feature type="transmembrane region" description="Helical" evidence="7">
    <location>
        <begin position="21"/>
        <end position="44"/>
    </location>
</feature>
<dbReference type="Gene3D" id="1.20.1560.10">
    <property type="entry name" value="ABC transporter type 1, transmembrane domain"/>
    <property type="match status" value="1"/>
</dbReference>
<dbReference type="InterPro" id="IPR003439">
    <property type="entry name" value="ABC_transporter-like_ATP-bd"/>
</dbReference>
<reference evidence="10 11" key="1">
    <citation type="journal article" date="2019" name="Int. J. Syst. Evol. Microbiol.">
        <title>The Global Catalogue of Microorganisms (GCM) 10K type strain sequencing project: providing services to taxonomists for standard genome sequencing and annotation.</title>
        <authorList>
            <consortium name="The Broad Institute Genomics Platform"/>
            <consortium name="The Broad Institute Genome Sequencing Center for Infectious Disease"/>
            <person name="Wu L."/>
            <person name="Ma J."/>
        </authorList>
    </citation>
    <scope>NUCLEOTIDE SEQUENCE [LARGE SCALE GENOMIC DNA]</scope>
    <source>
        <strain evidence="10 11">JCM 9383</strain>
    </source>
</reference>
<dbReference type="PANTHER" id="PTHR24221:SF654">
    <property type="entry name" value="ATP-BINDING CASSETTE SUB-FAMILY B MEMBER 6"/>
    <property type="match status" value="1"/>
</dbReference>
<feature type="domain" description="ABC transporter" evidence="8">
    <location>
        <begin position="333"/>
        <end position="563"/>
    </location>
</feature>
<keyword evidence="5 7" id="KW-1133">Transmembrane helix</keyword>
<evidence type="ECO:0000313" key="11">
    <source>
        <dbReference type="Proteomes" id="UP001500979"/>
    </source>
</evidence>
<dbReference type="PANTHER" id="PTHR24221">
    <property type="entry name" value="ATP-BINDING CASSETTE SUB-FAMILY B"/>
    <property type="match status" value="1"/>
</dbReference>
<dbReference type="Pfam" id="PF00005">
    <property type="entry name" value="ABC_tran"/>
    <property type="match status" value="1"/>
</dbReference>
<keyword evidence="3" id="KW-0547">Nucleotide-binding</keyword>
<accession>A0ABN3V5T2</accession>
<feature type="transmembrane region" description="Helical" evidence="7">
    <location>
        <begin position="160"/>
        <end position="180"/>
    </location>
</feature>
<dbReference type="SMART" id="SM00382">
    <property type="entry name" value="AAA"/>
    <property type="match status" value="1"/>
</dbReference>
<dbReference type="PROSITE" id="PS50929">
    <property type="entry name" value="ABC_TM1F"/>
    <property type="match status" value="1"/>
</dbReference>
<dbReference type="SUPFAM" id="SSF90123">
    <property type="entry name" value="ABC transporter transmembrane region"/>
    <property type="match status" value="1"/>
</dbReference>
<dbReference type="PROSITE" id="PS50893">
    <property type="entry name" value="ABC_TRANSPORTER_2"/>
    <property type="match status" value="1"/>
</dbReference>
<dbReference type="SUPFAM" id="SSF52540">
    <property type="entry name" value="P-loop containing nucleoside triphosphate hydrolases"/>
    <property type="match status" value="1"/>
</dbReference>
<dbReference type="InterPro" id="IPR011527">
    <property type="entry name" value="ABC1_TM_dom"/>
</dbReference>
<dbReference type="EMBL" id="BAAAUX010000002">
    <property type="protein sequence ID" value="GAA2775253.1"/>
    <property type="molecule type" value="Genomic_DNA"/>
</dbReference>
<feature type="transmembrane region" description="Helical" evidence="7">
    <location>
        <begin position="50"/>
        <end position="73"/>
    </location>
</feature>